<proteinExistence type="predicted"/>
<dbReference type="AlphaFoldDB" id="A0A6M3LMY8"/>
<accession>A0A6M3LMY8</accession>
<reference evidence="1" key="1">
    <citation type="submission" date="2020-03" db="EMBL/GenBank/DDBJ databases">
        <title>The deep terrestrial virosphere.</title>
        <authorList>
            <person name="Holmfeldt K."/>
            <person name="Nilsson E."/>
            <person name="Simone D."/>
            <person name="Lopez-Fernandez M."/>
            <person name="Wu X."/>
            <person name="de Brujin I."/>
            <person name="Lundin D."/>
            <person name="Andersson A."/>
            <person name="Bertilsson S."/>
            <person name="Dopson M."/>
        </authorList>
    </citation>
    <scope>NUCLEOTIDE SEQUENCE</scope>
    <source>
        <strain evidence="1">MM415B09072</strain>
    </source>
</reference>
<name>A0A6M3LMY8_9ZZZZ</name>
<sequence length="74" mass="8476">MERSDRRAPVQGTRHLGRGTGTVAWSEHVAAWEIYRKYRGDQSAERVTERGGFDYGELVVLLGAEPETWRARDE</sequence>
<gene>
    <name evidence="1" type="ORF">MM415B09072_0001</name>
</gene>
<protein>
    <submittedName>
        <fullName evidence="1">Uncharacterized protein</fullName>
    </submittedName>
</protein>
<organism evidence="1">
    <name type="scientific">viral metagenome</name>
    <dbReference type="NCBI Taxonomy" id="1070528"/>
    <lineage>
        <taxon>unclassified sequences</taxon>
        <taxon>metagenomes</taxon>
        <taxon>organismal metagenomes</taxon>
    </lineage>
</organism>
<dbReference type="EMBL" id="MT143393">
    <property type="protein sequence ID" value="QJA96360.1"/>
    <property type="molecule type" value="Genomic_DNA"/>
</dbReference>
<evidence type="ECO:0000313" key="1">
    <source>
        <dbReference type="EMBL" id="QJA96360.1"/>
    </source>
</evidence>